<dbReference type="AlphaFoldDB" id="A0A9N9E4P6"/>
<accession>A0A9N9E4P6</accession>
<dbReference type="Gene3D" id="1.10.510.10">
    <property type="entry name" value="Transferase(Phosphotransferase) domain 1"/>
    <property type="match status" value="1"/>
</dbReference>
<evidence type="ECO:0000313" key="2">
    <source>
        <dbReference type="EMBL" id="CAG8660676.1"/>
    </source>
</evidence>
<protein>
    <submittedName>
        <fullName evidence="2">8547_t:CDS:1</fullName>
    </submittedName>
</protein>
<dbReference type="InterPro" id="IPR000719">
    <property type="entry name" value="Prot_kinase_dom"/>
</dbReference>
<feature type="domain" description="Protein kinase" evidence="1">
    <location>
        <begin position="1"/>
        <end position="236"/>
    </location>
</feature>
<evidence type="ECO:0000259" key="1">
    <source>
        <dbReference type="PROSITE" id="PS50011"/>
    </source>
</evidence>
<reference evidence="2" key="1">
    <citation type="submission" date="2021-06" db="EMBL/GenBank/DDBJ databases">
        <authorList>
            <person name="Kallberg Y."/>
            <person name="Tangrot J."/>
            <person name="Rosling A."/>
        </authorList>
    </citation>
    <scope>NUCLEOTIDE SEQUENCE</scope>
    <source>
        <strain evidence="2">IA702</strain>
    </source>
</reference>
<feature type="non-terminal residue" evidence="2">
    <location>
        <position position="1"/>
    </location>
</feature>
<dbReference type="InterPro" id="IPR011009">
    <property type="entry name" value="Kinase-like_dom_sf"/>
</dbReference>
<dbReference type="OrthoDB" id="2385723at2759"/>
<dbReference type="SUPFAM" id="SSF56112">
    <property type="entry name" value="Protein kinase-like (PK-like)"/>
    <property type="match status" value="1"/>
</dbReference>
<proteinExistence type="predicted"/>
<dbReference type="GO" id="GO:0004672">
    <property type="term" value="F:protein kinase activity"/>
    <property type="evidence" value="ECO:0007669"/>
    <property type="project" value="InterPro"/>
</dbReference>
<dbReference type="Pfam" id="PF00069">
    <property type="entry name" value="Pkinase"/>
    <property type="match status" value="1"/>
</dbReference>
<feature type="non-terminal residue" evidence="2">
    <location>
        <position position="236"/>
    </location>
</feature>
<dbReference type="GO" id="GO:0005524">
    <property type="term" value="F:ATP binding"/>
    <property type="evidence" value="ECO:0007669"/>
    <property type="project" value="InterPro"/>
</dbReference>
<sequence>EAIGEIKCQGDCFTKTHQGQLLQYTIIMLNHQKNREKVTGFLTDCHHIEFIQVARGTDDWPYNVLYSDRMSLSDQDTTCYLRALLSEIQFHPMTGVLHADDPEMLENGPNTCDMIAYTPTSTVFCVVNDDNAVVKLVNQPDILCNEIRILEKLREISGVIKLVDSSANAMLLRPRAVRSLLESPKSVSYLAEIVDTLRLCHITGIIHGDVRLPNILIDKDDRVILVDFGCGSIIGE</sequence>
<organism evidence="2 3">
    <name type="scientific">Paraglomus occultum</name>
    <dbReference type="NCBI Taxonomy" id="144539"/>
    <lineage>
        <taxon>Eukaryota</taxon>
        <taxon>Fungi</taxon>
        <taxon>Fungi incertae sedis</taxon>
        <taxon>Mucoromycota</taxon>
        <taxon>Glomeromycotina</taxon>
        <taxon>Glomeromycetes</taxon>
        <taxon>Paraglomerales</taxon>
        <taxon>Paraglomeraceae</taxon>
        <taxon>Paraglomus</taxon>
    </lineage>
</organism>
<evidence type="ECO:0000313" key="3">
    <source>
        <dbReference type="Proteomes" id="UP000789572"/>
    </source>
</evidence>
<gene>
    <name evidence="2" type="ORF">POCULU_LOCUS10442</name>
</gene>
<comment type="caution">
    <text evidence="2">The sequence shown here is derived from an EMBL/GenBank/DDBJ whole genome shotgun (WGS) entry which is preliminary data.</text>
</comment>
<dbReference type="PROSITE" id="PS50011">
    <property type="entry name" value="PROTEIN_KINASE_DOM"/>
    <property type="match status" value="1"/>
</dbReference>
<dbReference type="EMBL" id="CAJVPJ010005342">
    <property type="protein sequence ID" value="CAG8660676.1"/>
    <property type="molecule type" value="Genomic_DNA"/>
</dbReference>
<keyword evidence="3" id="KW-1185">Reference proteome</keyword>
<dbReference type="Proteomes" id="UP000789572">
    <property type="component" value="Unassembled WGS sequence"/>
</dbReference>
<name>A0A9N9E4P6_9GLOM</name>